<name>A0ABQ7XH98_BRANA</name>
<dbReference type="InterPro" id="IPR036691">
    <property type="entry name" value="Endo/exonu/phosph_ase_sf"/>
</dbReference>
<gene>
    <name evidence="1" type="ORF">HID58_044838</name>
</gene>
<evidence type="ECO:0000313" key="1">
    <source>
        <dbReference type="EMBL" id="KAH0854759.1"/>
    </source>
</evidence>
<proteinExistence type="predicted"/>
<evidence type="ECO:0000313" key="2">
    <source>
        <dbReference type="Proteomes" id="UP000824890"/>
    </source>
</evidence>
<dbReference type="Gene3D" id="3.60.10.10">
    <property type="entry name" value="Endonuclease/exonuclease/phosphatase"/>
    <property type="match status" value="1"/>
</dbReference>
<reference evidence="1 2" key="1">
    <citation type="submission" date="2021-05" db="EMBL/GenBank/DDBJ databases">
        <title>Genome Assembly of Synthetic Allotetraploid Brassica napus Reveals Homoeologous Exchanges between Subgenomes.</title>
        <authorList>
            <person name="Davis J.T."/>
        </authorList>
    </citation>
    <scope>NUCLEOTIDE SEQUENCE [LARGE SCALE GENOMIC DNA]</scope>
    <source>
        <strain evidence="2">cv. Da-Ae</strain>
        <tissue evidence="1">Seedling</tissue>
    </source>
</reference>
<sequence>MLNPIMSKVFPRWQFLSNHQSDPDGRIIFLWRHLASVKFVSQSRQSLTTEVTLPNHPPITITSIYASNLAEERIDLWAELINTQHQLSLHLKPWLVAGYFNQITHPSEHSSPTVQALSSSMIHFRDTLLQLDYLINLRLPKPHKKLLLIAWQCVIYLLWTERNSRLYRRSFRSPQSLLTTLDLTVRNRCSNLRSQNPATSSSMIQLWFR</sequence>
<protein>
    <submittedName>
        <fullName evidence="1">Uncharacterized protein</fullName>
    </submittedName>
</protein>
<dbReference type="Proteomes" id="UP000824890">
    <property type="component" value="Unassembled WGS sequence"/>
</dbReference>
<dbReference type="EMBL" id="JAGKQM010000260">
    <property type="protein sequence ID" value="KAH0854759.1"/>
    <property type="molecule type" value="Genomic_DNA"/>
</dbReference>
<dbReference type="SUPFAM" id="SSF56219">
    <property type="entry name" value="DNase I-like"/>
    <property type="match status" value="1"/>
</dbReference>
<accession>A0ABQ7XH98</accession>
<comment type="caution">
    <text evidence="1">The sequence shown here is derived from an EMBL/GenBank/DDBJ whole genome shotgun (WGS) entry which is preliminary data.</text>
</comment>
<organism evidence="1 2">
    <name type="scientific">Brassica napus</name>
    <name type="common">Rape</name>
    <dbReference type="NCBI Taxonomy" id="3708"/>
    <lineage>
        <taxon>Eukaryota</taxon>
        <taxon>Viridiplantae</taxon>
        <taxon>Streptophyta</taxon>
        <taxon>Embryophyta</taxon>
        <taxon>Tracheophyta</taxon>
        <taxon>Spermatophyta</taxon>
        <taxon>Magnoliopsida</taxon>
        <taxon>eudicotyledons</taxon>
        <taxon>Gunneridae</taxon>
        <taxon>Pentapetalae</taxon>
        <taxon>rosids</taxon>
        <taxon>malvids</taxon>
        <taxon>Brassicales</taxon>
        <taxon>Brassicaceae</taxon>
        <taxon>Brassiceae</taxon>
        <taxon>Brassica</taxon>
    </lineage>
</organism>
<keyword evidence="2" id="KW-1185">Reference proteome</keyword>